<dbReference type="InterPro" id="IPR036065">
    <property type="entry name" value="BolA-like_sf"/>
</dbReference>
<accession>A0A0D2WWJ9</accession>
<dbReference type="PANTHER" id="PTHR12735:SF27">
    <property type="entry name" value="BOLA-LIKE PROTEIN 2"/>
    <property type="match status" value="1"/>
</dbReference>
<dbReference type="Gene3D" id="3.10.20.90">
    <property type="entry name" value="Phosphatidylinositol 3-kinase Catalytic Subunit, Chain A, domain 1"/>
    <property type="match status" value="1"/>
</dbReference>
<dbReference type="STRING" id="595528.A0A0D2WWJ9"/>
<dbReference type="InParanoid" id="A0A0D2WWJ9"/>
<dbReference type="SUPFAM" id="SSF82657">
    <property type="entry name" value="BolA-like"/>
    <property type="match status" value="1"/>
</dbReference>
<dbReference type="GO" id="GO:0051604">
    <property type="term" value="P:protein maturation"/>
    <property type="evidence" value="ECO:0007669"/>
    <property type="project" value="InterPro"/>
</dbReference>
<keyword evidence="3" id="KW-1185">Reference proteome</keyword>
<protein>
    <recommendedName>
        <fullName evidence="4">BolA family protein</fullName>
    </recommendedName>
</protein>
<dbReference type="FunCoup" id="A0A0D2WWJ9">
    <property type="interactions" value="255"/>
</dbReference>
<reference evidence="3" key="1">
    <citation type="submission" date="2011-02" db="EMBL/GenBank/DDBJ databases">
        <title>The Genome Sequence of Capsaspora owczarzaki ATCC 30864.</title>
        <authorList>
            <person name="Russ C."/>
            <person name="Cuomo C."/>
            <person name="Burger G."/>
            <person name="Gray M.W."/>
            <person name="Holland P.W.H."/>
            <person name="King N."/>
            <person name="Lang F.B.F."/>
            <person name="Roger A.J."/>
            <person name="Ruiz-Trillo I."/>
            <person name="Young S.K."/>
            <person name="Zeng Q."/>
            <person name="Gargeya S."/>
            <person name="Alvarado L."/>
            <person name="Berlin A."/>
            <person name="Chapman S.B."/>
            <person name="Chen Z."/>
            <person name="Freedman E."/>
            <person name="Gellesch M."/>
            <person name="Goldberg J."/>
            <person name="Griggs A."/>
            <person name="Gujja S."/>
            <person name="Heilman E."/>
            <person name="Heiman D."/>
            <person name="Howarth C."/>
            <person name="Mehta T."/>
            <person name="Neiman D."/>
            <person name="Pearson M."/>
            <person name="Roberts A."/>
            <person name="Saif S."/>
            <person name="Shea T."/>
            <person name="Shenoy N."/>
            <person name="Sisk P."/>
            <person name="Stolte C."/>
            <person name="Sykes S."/>
            <person name="White J."/>
            <person name="Yandava C."/>
            <person name="Haas B."/>
            <person name="Nusbaum C."/>
            <person name="Birren B."/>
        </authorList>
    </citation>
    <scope>NUCLEOTIDE SEQUENCE</scope>
    <source>
        <strain evidence="3">ATCC 30864</strain>
    </source>
</reference>
<evidence type="ECO:0000313" key="2">
    <source>
        <dbReference type="EMBL" id="KJE96908.1"/>
    </source>
</evidence>
<dbReference type="PANTHER" id="PTHR12735">
    <property type="entry name" value="BOLA-LIKE PROTEIN-RELATED"/>
    <property type="match status" value="1"/>
</dbReference>
<dbReference type="Proteomes" id="UP000008743">
    <property type="component" value="Unassembled WGS sequence"/>
</dbReference>
<dbReference type="GO" id="GO:0006879">
    <property type="term" value="P:intracellular iron ion homeostasis"/>
    <property type="evidence" value="ECO:0007669"/>
    <property type="project" value="InterPro"/>
</dbReference>
<dbReference type="GO" id="GO:0051537">
    <property type="term" value="F:2 iron, 2 sulfur cluster binding"/>
    <property type="evidence" value="ECO:0007669"/>
    <property type="project" value="InterPro"/>
</dbReference>
<dbReference type="GO" id="GO:0005829">
    <property type="term" value="C:cytosol"/>
    <property type="evidence" value="ECO:0007669"/>
    <property type="project" value="TreeGrafter"/>
</dbReference>
<dbReference type="InterPro" id="IPR045115">
    <property type="entry name" value="BOL2"/>
</dbReference>
<organism evidence="2 3">
    <name type="scientific">Capsaspora owczarzaki (strain ATCC 30864)</name>
    <dbReference type="NCBI Taxonomy" id="595528"/>
    <lineage>
        <taxon>Eukaryota</taxon>
        <taxon>Filasterea</taxon>
        <taxon>Capsaspora</taxon>
    </lineage>
</organism>
<gene>
    <name evidence="2" type="ORF">CAOG_010064</name>
</gene>
<name>A0A0D2WWJ9_CAPO3</name>
<dbReference type="OrthoDB" id="4983at2759"/>
<dbReference type="AlphaFoldDB" id="A0A0D2WWJ9"/>
<evidence type="ECO:0000256" key="1">
    <source>
        <dbReference type="RuleBase" id="RU003860"/>
    </source>
</evidence>
<dbReference type="InterPro" id="IPR002634">
    <property type="entry name" value="BolA"/>
</dbReference>
<evidence type="ECO:0008006" key="4">
    <source>
        <dbReference type="Google" id="ProtNLM"/>
    </source>
</evidence>
<sequence>MADALQSKLVAALQATHVEVVDVSGGCGAKFEAVIVSPQFEGKKLLQRHRQVLSSVLEANICTGSRSISCIFDAEMNEENSC</sequence>
<comment type="similarity">
    <text evidence="1">Belongs to the BolA/IbaG family.</text>
</comment>
<dbReference type="Pfam" id="PF01722">
    <property type="entry name" value="BolA"/>
    <property type="match status" value="1"/>
</dbReference>
<proteinExistence type="inferred from homology"/>
<evidence type="ECO:0000313" key="3">
    <source>
        <dbReference type="Proteomes" id="UP000008743"/>
    </source>
</evidence>
<dbReference type="EMBL" id="KE346372">
    <property type="protein sequence ID" value="KJE96908.1"/>
    <property type="molecule type" value="Genomic_DNA"/>
</dbReference>
<dbReference type="GO" id="GO:0005634">
    <property type="term" value="C:nucleus"/>
    <property type="evidence" value="ECO:0007669"/>
    <property type="project" value="TreeGrafter"/>
</dbReference>
<dbReference type="PhylomeDB" id="A0A0D2WWJ9"/>